<accession>A0A4Z1L5L2</accession>
<dbReference type="AlphaFoldDB" id="A0A4Z1L5L2"/>
<organism evidence="2 3">
    <name type="scientific">Botrytis porri</name>
    <dbReference type="NCBI Taxonomy" id="87229"/>
    <lineage>
        <taxon>Eukaryota</taxon>
        <taxon>Fungi</taxon>
        <taxon>Dikarya</taxon>
        <taxon>Ascomycota</taxon>
        <taxon>Pezizomycotina</taxon>
        <taxon>Leotiomycetes</taxon>
        <taxon>Helotiales</taxon>
        <taxon>Sclerotiniaceae</taxon>
        <taxon>Botrytis</taxon>
    </lineage>
</organism>
<feature type="compositionally biased region" description="Polar residues" evidence="1">
    <location>
        <begin position="221"/>
        <end position="253"/>
    </location>
</feature>
<feature type="region of interest" description="Disordered" evidence="1">
    <location>
        <begin position="650"/>
        <end position="752"/>
    </location>
</feature>
<feature type="region of interest" description="Disordered" evidence="1">
    <location>
        <begin position="538"/>
        <end position="561"/>
    </location>
</feature>
<protein>
    <submittedName>
        <fullName evidence="2">Uncharacterized protein</fullName>
    </submittedName>
</protein>
<evidence type="ECO:0000313" key="3">
    <source>
        <dbReference type="Proteomes" id="UP000297280"/>
    </source>
</evidence>
<dbReference type="Proteomes" id="UP000297280">
    <property type="component" value="Unassembled WGS sequence"/>
</dbReference>
<feature type="compositionally biased region" description="Basic and acidic residues" evidence="1">
    <location>
        <begin position="715"/>
        <end position="725"/>
    </location>
</feature>
<sequence>MIDRQKILSYDRSLAMAQPETPSSASRNSIISPLAGGMTTAQLEQVLQRTPRMTRFNPLRRHLRAPKTPNSRISKSEIIIASDDEAATTSKLTPIVQPPEFATAEAIGDEGKEVSVAIGGDDVDQGTSKSIDTLHPSSHEKVSRSKQLGETLPNRFLRTIAKRKKSRREQRIASKLATSLPSEETSSKSSYGKKGEGEATLTSSGSDRPAELNRLFKNPDPLSNESSDGSQESTSLEELIRTTSRTFNSQPSSDPEVRNITFSFSPPQLARRVFMDSHKKVTDSNNLDDLETKILGLPNATHSSDCTPGSSDSEAASIDHKPRKRGHPSPKKKLKKKLKKRPRRLPVDELHLVSERVAEPSQEKDDENGMVKVSLMEPSAEILDDPISQDSSDALRIIQSVGRTKGEKKVCQTYHGAFGKIDKKAFRFPNRYNTSPRSESSNLHKLSSSHSDGFVGAEANPTGRCMLLPKKKHACISLWGLTTQVAQLELVREKVHGLVDELNGQAERRVSAKKIKMGLEKTATLNASVMIELESQAYKTGESQQDDQDSQSHENRDAHQDDQSMHAYLSGDEMISVAEVKSLSPPTRKWSRRVTFDERVKIDRRVRIPSLDSKNPEDFFEVKRRRKSSDSAVWHDMEKVRLQRCCDEDSEEDVLSVNESERSIINISNDDDEMEESDGYGDDSDDEMGDEDEAEDASEHENDGESGEYFNVQAVRERQSDERIDGNILSTEDELSGESQQSNGKDDDRGDFYTSEEDAVLNKPVCGEEEMTGVFVSTRLNQHKKIFLIDELIVQKSQTTRTGGNDNSQASQLSIATGWQNSTQVLKTPEAGVWRPRRPKSSDVMNETQEDICDSPSPISKIAKRRSTGLQIRRRTVFRGRPLTLTTGRPPTPSSPDIPETQIAVPKLPEIRLIAVRDISPELGESQVSNTPYEFDESIPDVLLLTNDESSLHSSQLSFVPDEIPEVTYFCRAFQEPKEHNTPVSRSKSTPGRFHLDHFKGIVIPTHDQQNTETTESKASAPSLSPKFSQQSYRPTPRPEKSLSRLTRQASSALGTLPGSARKRTKTLPFKPPFKKPILKI</sequence>
<feature type="compositionally biased region" description="Basic residues" evidence="1">
    <location>
        <begin position="321"/>
        <end position="344"/>
    </location>
</feature>
<feature type="region of interest" description="Disordered" evidence="1">
    <location>
        <begin position="834"/>
        <end position="860"/>
    </location>
</feature>
<feature type="compositionally biased region" description="Polar residues" evidence="1">
    <location>
        <begin position="1007"/>
        <end position="1034"/>
    </location>
</feature>
<keyword evidence="3" id="KW-1185">Reference proteome</keyword>
<feature type="compositionally biased region" description="Acidic residues" evidence="1">
    <location>
        <begin position="669"/>
        <end position="696"/>
    </location>
</feature>
<comment type="caution">
    <text evidence="2">The sequence shown here is derived from an EMBL/GenBank/DDBJ whole genome shotgun (WGS) entry which is preliminary data.</text>
</comment>
<feature type="compositionally biased region" description="Basic and acidic residues" evidence="1">
    <location>
        <begin position="550"/>
        <end position="561"/>
    </location>
</feature>
<feature type="compositionally biased region" description="Polar residues" evidence="1">
    <location>
        <begin position="1044"/>
        <end position="1054"/>
    </location>
</feature>
<evidence type="ECO:0000256" key="1">
    <source>
        <dbReference type="SAM" id="MobiDB-lite"/>
    </source>
</evidence>
<feature type="compositionally biased region" description="Low complexity" evidence="1">
    <location>
        <begin position="182"/>
        <end position="192"/>
    </location>
</feature>
<reference evidence="2 3" key="1">
    <citation type="submission" date="2017-12" db="EMBL/GenBank/DDBJ databases">
        <title>Comparative genomics of Botrytis spp.</title>
        <authorList>
            <person name="Valero-Jimenez C.A."/>
            <person name="Tapia P."/>
            <person name="Veloso J."/>
            <person name="Silva-Moreno E."/>
            <person name="Staats M."/>
            <person name="Valdes J.H."/>
            <person name="Van Kan J.A.L."/>
        </authorList>
    </citation>
    <scope>NUCLEOTIDE SEQUENCE [LARGE SCALE GENOMIC DNA]</scope>
    <source>
        <strain evidence="2 3">MUCL3349</strain>
    </source>
</reference>
<dbReference type="EMBL" id="PQXO01000019">
    <property type="protein sequence ID" value="TGO91783.1"/>
    <property type="molecule type" value="Genomic_DNA"/>
</dbReference>
<proteinExistence type="predicted"/>
<evidence type="ECO:0000313" key="2">
    <source>
        <dbReference type="EMBL" id="TGO91783.1"/>
    </source>
</evidence>
<feature type="region of interest" description="Disordered" evidence="1">
    <location>
        <begin position="119"/>
        <end position="260"/>
    </location>
</feature>
<feature type="region of interest" description="Disordered" evidence="1">
    <location>
        <begin position="298"/>
        <end position="347"/>
    </location>
</feature>
<name>A0A4Z1L5L2_9HELO</name>
<feature type="compositionally biased region" description="Polar residues" evidence="1">
    <location>
        <begin position="300"/>
        <end position="314"/>
    </location>
</feature>
<gene>
    <name evidence="2" type="ORF">BPOR_0019g00430</name>
</gene>
<feature type="region of interest" description="Disordered" evidence="1">
    <location>
        <begin position="1004"/>
        <end position="1081"/>
    </location>
</feature>